<evidence type="ECO:0000256" key="7">
    <source>
        <dbReference type="ARBA" id="ARBA00023237"/>
    </source>
</evidence>
<dbReference type="Pfam" id="PF07715">
    <property type="entry name" value="Plug"/>
    <property type="match status" value="1"/>
</dbReference>
<keyword evidence="3 8" id="KW-1134">Transmembrane beta strand</keyword>
<evidence type="ECO:0000313" key="12">
    <source>
        <dbReference type="EMBL" id="MCJ0742590.1"/>
    </source>
</evidence>
<name>A0ABS9ZWA5_9SPHI</name>
<protein>
    <submittedName>
        <fullName evidence="12">SusC/RagA family TonB-linked outer membrane protein</fullName>
    </submittedName>
</protein>
<dbReference type="NCBIfam" id="TIGR04057">
    <property type="entry name" value="SusC_RagA_signa"/>
    <property type="match status" value="1"/>
</dbReference>
<dbReference type="SUPFAM" id="SSF56935">
    <property type="entry name" value="Porins"/>
    <property type="match status" value="1"/>
</dbReference>
<dbReference type="Pfam" id="PF13715">
    <property type="entry name" value="CarbopepD_reg_2"/>
    <property type="match status" value="1"/>
</dbReference>
<comment type="caution">
    <text evidence="12">The sequence shown here is derived from an EMBL/GenBank/DDBJ whole genome shotgun (WGS) entry which is preliminary data.</text>
</comment>
<dbReference type="EMBL" id="JALGBH010000001">
    <property type="protein sequence ID" value="MCJ0742590.1"/>
    <property type="molecule type" value="Genomic_DNA"/>
</dbReference>
<comment type="subcellular location">
    <subcellularLocation>
        <location evidence="1 8">Cell outer membrane</location>
        <topology evidence="1 8">Multi-pass membrane protein</topology>
    </subcellularLocation>
</comment>
<keyword evidence="6 8" id="KW-0472">Membrane</keyword>
<evidence type="ECO:0000256" key="3">
    <source>
        <dbReference type="ARBA" id="ARBA00022452"/>
    </source>
</evidence>
<keyword evidence="7 8" id="KW-0998">Cell outer membrane</keyword>
<dbReference type="InterPro" id="IPR012910">
    <property type="entry name" value="Plug_dom"/>
</dbReference>
<dbReference type="Gene3D" id="3.55.50.30">
    <property type="match status" value="1"/>
</dbReference>
<dbReference type="PROSITE" id="PS52016">
    <property type="entry name" value="TONB_DEPENDENT_REC_3"/>
    <property type="match status" value="1"/>
</dbReference>
<keyword evidence="2 8" id="KW-0813">Transport</keyword>
<evidence type="ECO:0000256" key="9">
    <source>
        <dbReference type="RuleBase" id="RU003357"/>
    </source>
</evidence>
<organism evidence="12 13">
    <name type="scientific">Pedobacter montanisoli</name>
    <dbReference type="NCBI Taxonomy" id="2923277"/>
    <lineage>
        <taxon>Bacteria</taxon>
        <taxon>Pseudomonadati</taxon>
        <taxon>Bacteroidota</taxon>
        <taxon>Sphingobacteriia</taxon>
        <taxon>Sphingobacteriales</taxon>
        <taxon>Sphingobacteriaceae</taxon>
        <taxon>Pedobacter</taxon>
    </lineage>
</organism>
<keyword evidence="13" id="KW-1185">Reference proteome</keyword>
<feature type="domain" description="TonB-dependent receptor-like beta-barrel" evidence="10">
    <location>
        <begin position="557"/>
        <end position="906"/>
    </location>
</feature>
<evidence type="ECO:0000256" key="1">
    <source>
        <dbReference type="ARBA" id="ARBA00004571"/>
    </source>
</evidence>
<evidence type="ECO:0000256" key="4">
    <source>
        <dbReference type="ARBA" id="ARBA00022692"/>
    </source>
</evidence>
<evidence type="ECO:0000259" key="11">
    <source>
        <dbReference type="Pfam" id="PF07715"/>
    </source>
</evidence>
<dbReference type="InterPro" id="IPR039426">
    <property type="entry name" value="TonB-dep_rcpt-like"/>
</dbReference>
<evidence type="ECO:0000256" key="8">
    <source>
        <dbReference type="PROSITE-ProRule" id="PRU01360"/>
    </source>
</evidence>
<evidence type="ECO:0000256" key="6">
    <source>
        <dbReference type="ARBA" id="ARBA00023136"/>
    </source>
</evidence>
<comment type="similarity">
    <text evidence="8 9">Belongs to the TonB-dependent receptor family.</text>
</comment>
<proteinExistence type="inferred from homology"/>
<gene>
    <name evidence="12" type="ORF">MMF97_07695</name>
</gene>
<dbReference type="InterPro" id="IPR023997">
    <property type="entry name" value="TonB-dep_OMP_SusC/RagA_CS"/>
</dbReference>
<dbReference type="InterPro" id="IPR008969">
    <property type="entry name" value="CarboxyPept-like_regulatory"/>
</dbReference>
<sequence length="1172" mass="126767">MKSFNTFKRMFCSSEPENLTSTSTINLHTFKKLAIFILSIAFLQVNANGQRQNNITLSKRNVSFEYVLSEIRQQSGYGVLYNSDMIQKASPVSINVVNVSVEEALKASVAGQPFSFQLKNNTVVITPRKEDQNTAPAIDVKGKVLDEKGLPLPGASIRVKGTTQGVVTDPNGVFTIKALDAEAVLIVSYIGYQSKEVKAGANLTIRLEPNNSNLGEVTVIGYGTQKKSEVTGSITNVKGGDVADQPVVSFEGALGGRAAGVNIVASSGNLNQAPVFRIRGTNSLSLSSYPLIVIDGIPSFTTDDDSGSGNTENNPLSSINPNDIESIDIAKDAAATSIYGSRAANGVVFITTKKGKAGKAKINFSSNLSINTASNLPKLLNAAQYIETKNEGLRNEGTYNSTTNYYGYSLDANGNQIDTRWSDYVYQTGISTANNLNISGASETTKYYGSIGYTDQNGIFKQTNFNKKTVLFNIDNKTTSWLSLGAKINYNNEVNGSAMSSGSRGNSSASGGMARIALISAPIVGPYNANGSFNSNSAGFIGIMDNNGHLSSQSRLGFYNPVVSMDANYSNSKVNNIQSSAFVKINPLKWITAQSIYGIDYRYGTNENYSSPYSGEAISSNGSASSIQTTRERVVWTNTLTFDRTLGTSHNFSLLLGEEEQTTKGNRFGLSRTGQTDPLYTNIQGGWQNVAISGTANSVFDNYLFSLFSRLQYNYKQKYYATVNYRQDEYSALGANNKKGTFWGVSGGWDISKEDFWANSSINKVFNNVKLRASYGKVGNIGGLSDFGAINTYSASLYGGQAGLSYSATGNADLQWETSKKTDIGVNFGLFGSKITGEIAYYKNNIDGLIFAVPLPPSVGLPNSSNNTILKNVGKMYNTGLEFTLSGYPVRTDKFSWNSSFNLTTNKNEVLELADGVPSIIVGSNDGFTITLPGYSAGMIYAIRTGGIDPASGRRIFINGEGKKVLYQQVIGAGAPSPYQWSYEDNTRAPAITPAADAVIYKQSAPKVFGGFSNVFNYKGFELNVLITYQLGGYMMDGTQATMRDNRFWNNSVDMMRRWQKPGDVTDIARIVNGDNVSNGNTLPLDINVSSTDYLRLKSAMLSYNLPSSFLSKLKLSHTKVYVSSQNLLILTKYTGFDPEVTTNANSAISQGIDKNQSPNARTIVFGLNFGF</sequence>
<dbReference type="InterPro" id="IPR000531">
    <property type="entry name" value="Beta-barrel_TonB"/>
</dbReference>
<keyword evidence="5 9" id="KW-0798">TonB box</keyword>
<dbReference type="Pfam" id="PF00593">
    <property type="entry name" value="TonB_dep_Rec_b-barrel"/>
    <property type="match status" value="1"/>
</dbReference>
<dbReference type="InterPro" id="IPR037066">
    <property type="entry name" value="Plug_dom_sf"/>
</dbReference>
<dbReference type="Gene3D" id="2.40.170.20">
    <property type="entry name" value="TonB-dependent receptor, beta-barrel domain"/>
    <property type="match status" value="1"/>
</dbReference>
<dbReference type="InterPro" id="IPR036942">
    <property type="entry name" value="Beta-barrel_TonB_sf"/>
</dbReference>
<evidence type="ECO:0000256" key="2">
    <source>
        <dbReference type="ARBA" id="ARBA00022448"/>
    </source>
</evidence>
<dbReference type="RefSeq" id="WP_243361127.1">
    <property type="nucleotide sequence ID" value="NZ_JALGBH010000001.1"/>
</dbReference>
<keyword evidence="4 8" id="KW-0812">Transmembrane</keyword>
<dbReference type="Gene3D" id="2.170.130.10">
    <property type="entry name" value="TonB-dependent receptor, plug domain"/>
    <property type="match status" value="1"/>
</dbReference>
<dbReference type="Proteomes" id="UP001165460">
    <property type="component" value="Unassembled WGS sequence"/>
</dbReference>
<accession>A0ABS9ZWA5</accession>
<dbReference type="Gene3D" id="2.60.40.1120">
    <property type="entry name" value="Carboxypeptidase-like, regulatory domain"/>
    <property type="match status" value="1"/>
</dbReference>
<dbReference type="InterPro" id="IPR023996">
    <property type="entry name" value="TonB-dep_OMP_SusC/RagA"/>
</dbReference>
<dbReference type="NCBIfam" id="TIGR04056">
    <property type="entry name" value="OMP_RagA_SusC"/>
    <property type="match status" value="1"/>
</dbReference>
<dbReference type="SUPFAM" id="SSF49464">
    <property type="entry name" value="Carboxypeptidase regulatory domain-like"/>
    <property type="match status" value="1"/>
</dbReference>
<evidence type="ECO:0000259" key="10">
    <source>
        <dbReference type="Pfam" id="PF00593"/>
    </source>
</evidence>
<reference evidence="12" key="1">
    <citation type="submission" date="2022-03" db="EMBL/GenBank/DDBJ databases">
        <authorList>
            <person name="Woo C.Y."/>
        </authorList>
    </citation>
    <scope>NUCLEOTIDE SEQUENCE</scope>
    <source>
        <strain evidence="12">CYS-01</strain>
    </source>
</reference>
<evidence type="ECO:0000256" key="5">
    <source>
        <dbReference type="ARBA" id="ARBA00023077"/>
    </source>
</evidence>
<feature type="domain" description="TonB-dependent receptor plug" evidence="11">
    <location>
        <begin position="227"/>
        <end position="347"/>
    </location>
</feature>
<evidence type="ECO:0000313" key="13">
    <source>
        <dbReference type="Proteomes" id="UP001165460"/>
    </source>
</evidence>